<dbReference type="GO" id="GO:0005506">
    <property type="term" value="F:iron ion binding"/>
    <property type="evidence" value="ECO:0007669"/>
    <property type="project" value="InterPro"/>
</dbReference>
<evidence type="ECO:0000256" key="1">
    <source>
        <dbReference type="ARBA" id="ARBA00001971"/>
    </source>
</evidence>
<dbReference type="PANTHER" id="PTHR24305">
    <property type="entry name" value="CYTOCHROME P450"/>
    <property type="match status" value="1"/>
</dbReference>
<comment type="cofactor">
    <cofactor evidence="1 3">
        <name>heme</name>
        <dbReference type="ChEBI" id="CHEBI:30413"/>
    </cofactor>
</comment>
<dbReference type="InterPro" id="IPR001128">
    <property type="entry name" value="Cyt_P450"/>
</dbReference>
<dbReference type="GO" id="GO:0020037">
    <property type="term" value="F:heme binding"/>
    <property type="evidence" value="ECO:0007669"/>
    <property type="project" value="InterPro"/>
</dbReference>
<protein>
    <submittedName>
        <fullName evidence="5">Cytochrome P450 3A28</fullName>
        <ecNumber evidence="5">1.14.14.1</ecNumber>
    </submittedName>
</protein>
<keyword evidence="6" id="KW-1185">Reference proteome</keyword>
<dbReference type="SUPFAM" id="SSF48264">
    <property type="entry name" value="Cytochrome P450"/>
    <property type="match status" value="1"/>
</dbReference>
<dbReference type="RefSeq" id="XP_013897821.1">
    <property type="nucleotide sequence ID" value="XM_014042367.1"/>
</dbReference>
<feature type="binding site" description="axial binding residue" evidence="3">
    <location>
        <position position="301"/>
    </location>
    <ligand>
        <name>heme</name>
        <dbReference type="ChEBI" id="CHEBI:30413"/>
    </ligand>
    <ligandPart>
        <name>Fe</name>
        <dbReference type="ChEBI" id="CHEBI:18248"/>
    </ligandPart>
</feature>
<dbReference type="Pfam" id="PF00067">
    <property type="entry name" value="p450"/>
    <property type="match status" value="1"/>
</dbReference>
<name>A0A0D2MDH2_9CHLO</name>
<dbReference type="PROSITE" id="PS00086">
    <property type="entry name" value="CYTOCHROME_P450"/>
    <property type="match status" value="1"/>
</dbReference>
<dbReference type="InterPro" id="IPR002401">
    <property type="entry name" value="Cyt_P450_E_grp-I"/>
</dbReference>
<dbReference type="PRINTS" id="PR00385">
    <property type="entry name" value="P450"/>
</dbReference>
<keyword evidence="3 4" id="KW-0408">Iron</keyword>
<comment type="similarity">
    <text evidence="2 4">Belongs to the cytochrome P450 family.</text>
</comment>
<dbReference type="GO" id="GO:0016712">
    <property type="term" value="F:oxidoreductase activity, acting on paired donors, with incorporation or reduction of molecular oxygen, reduced flavin or flavoprotein as one donor, and incorporation of one atom of oxygen"/>
    <property type="evidence" value="ECO:0007669"/>
    <property type="project" value="UniProtKB-EC"/>
</dbReference>
<dbReference type="KEGG" id="mng:MNEG_9162"/>
<evidence type="ECO:0000256" key="3">
    <source>
        <dbReference type="PIRSR" id="PIRSR602401-1"/>
    </source>
</evidence>
<dbReference type="AlphaFoldDB" id="A0A0D2MDH2"/>
<keyword evidence="4" id="KW-0503">Monooxygenase</keyword>
<dbReference type="InterPro" id="IPR017972">
    <property type="entry name" value="Cyt_P450_CS"/>
</dbReference>
<dbReference type="InterPro" id="IPR036396">
    <property type="entry name" value="Cyt_P450_sf"/>
</dbReference>
<keyword evidence="3 4" id="KW-0349">Heme</keyword>
<proteinExistence type="inferred from homology"/>
<keyword evidence="4 5" id="KW-0560">Oxidoreductase</keyword>
<keyword evidence="3 4" id="KW-0479">Metal-binding</keyword>
<evidence type="ECO:0000256" key="4">
    <source>
        <dbReference type="RuleBase" id="RU000461"/>
    </source>
</evidence>
<dbReference type="PRINTS" id="PR00463">
    <property type="entry name" value="EP450I"/>
</dbReference>
<organism evidence="5 6">
    <name type="scientific">Monoraphidium neglectum</name>
    <dbReference type="NCBI Taxonomy" id="145388"/>
    <lineage>
        <taxon>Eukaryota</taxon>
        <taxon>Viridiplantae</taxon>
        <taxon>Chlorophyta</taxon>
        <taxon>core chlorophytes</taxon>
        <taxon>Chlorophyceae</taxon>
        <taxon>CS clade</taxon>
        <taxon>Sphaeropleales</taxon>
        <taxon>Selenastraceae</taxon>
        <taxon>Monoraphidium</taxon>
    </lineage>
</organism>
<sequence length="376" mass="40886">MRLPPRNPRNHSHQQRVLPRCFTEVMLRIANPARQLAPSLFVNGEKGSKAFDMFQAEMRVLLDEMKRRGPPPSGDHDIASQLYRAMAEHHEITEDRVLSEIGILFVEGFETTAPDFLFTLPLTPPPPDPARPHDGVDAAPRRTCPGVQDRVAEELDALGLLAKPGCPPPREMEFEDLRKLPYLVAVAKEAMRVLPVVSIMGRVTERLVRIGKFTVPPGVVVSTPLYAIHNTKHNWEAPQEFRPERWLDVPVETFVYNSQADASSTSGAGFAPGNKLAAAAAAAASREGITFMPFSDGPRSCVGQSLAKAEVITLLAKILGSFTITLAPEMGGLQGVLARESTHLTLQTRGTKGIRMHMTPRSEAVAGGAVCAPACA</sequence>
<dbReference type="EC" id="1.14.14.1" evidence="5"/>
<dbReference type="GeneID" id="25742037"/>
<dbReference type="STRING" id="145388.A0A0D2MDH2"/>
<dbReference type="EMBL" id="KK102059">
    <property type="protein sequence ID" value="KIY98801.1"/>
    <property type="molecule type" value="Genomic_DNA"/>
</dbReference>
<evidence type="ECO:0000313" key="6">
    <source>
        <dbReference type="Proteomes" id="UP000054498"/>
    </source>
</evidence>
<reference evidence="5 6" key="1">
    <citation type="journal article" date="2013" name="BMC Genomics">
        <title>Reconstruction of the lipid metabolism for the microalga Monoraphidium neglectum from its genome sequence reveals characteristics suitable for biofuel production.</title>
        <authorList>
            <person name="Bogen C."/>
            <person name="Al-Dilaimi A."/>
            <person name="Albersmeier A."/>
            <person name="Wichmann J."/>
            <person name="Grundmann M."/>
            <person name="Rupp O."/>
            <person name="Lauersen K.J."/>
            <person name="Blifernez-Klassen O."/>
            <person name="Kalinowski J."/>
            <person name="Goesmann A."/>
            <person name="Mussgnug J.H."/>
            <person name="Kruse O."/>
        </authorList>
    </citation>
    <scope>NUCLEOTIDE SEQUENCE [LARGE SCALE GENOMIC DNA]</scope>
    <source>
        <strain evidence="5 6">SAG 48.87</strain>
    </source>
</reference>
<evidence type="ECO:0000256" key="2">
    <source>
        <dbReference type="ARBA" id="ARBA00010617"/>
    </source>
</evidence>
<gene>
    <name evidence="5" type="ORF">MNEG_9162</name>
</gene>
<dbReference type="InterPro" id="IPR050121">
    <property type="entry name" value="Cytochrome_P450_monoxygenase"/>
</dbReference>
<dbReference type="OrthoDB" id="2789670at2759"/>
<dbReference type="Gene3D" id="1.10.630.10">
    <property type="entry name" value="Cytochrome P450"/>
    <property type="match status" value="1"/>
</dbReference>
<evidence type="ECO:0000313" key="5">
    <source>
        <dbReference type="EMBL" id="KIY98801.1"/>
    </source>
</evidence>
<accession>A0A0D2MDH2</accession>
<dbReference type="PANTHER" id="PTHR24305:SF166">
    <property type="entry name" value="CYTOCHROME P450 12A4, MITOCHONDRIAL-RELATED"/>
    <property type="match status" value="1"/>
</dbReference>
<dbReference type="Proteomes" id="UP000054498">
    <property type="component" value="Unassembled WGS sequence"/>
</dbReference>